<feature type="transmembrane region" description="Helical" evidence="11">
    <location>
        <begin position="263"/>
        <end position="288"/>
    </location>
</feature>
<evidence type="ECO:0000256" key="6">
    <source>
        <dbReference type="ARBA" id="ARBA00022801"/>
    </source>
</evidence>
<evidence type="ECO:0000256" key="2">
    <source>
        <dbReference type="ARBA" id="ARBA00004141"/>
    </source>
</evidence>
<name>C4V278_9FIRM</name>
<dbReference type="InterPro" id="IPR004387">
    <property type="entry name" value="Pept_M50_Zn"/>
</dbReference>
<dbReference type="InterPro" id="IPR041489">
    <property type="entry name" value="PDZ_6"/>
</dbReference>
<comment type="cofactor">
    <cofactor evidence="1 11">
        <name>Zn(2+)</name>
        <dbReference type="ChEBI" id="CHEBI:29105"/>
    </cofactor>
</comment>
<reference evidence="13 14" key="1">
    <citation type="submission" date="2009-04" db="EMBL/GenBank/DDBJ databases">
        <authorList>
            <person name="Qin X."/>
            <person name="Bachman B."/>
            <person name="Battles P."/>
            <person name="Bell A."/>
            <person name="Bess C."/>
            <person name="Bickham C."/>
            <person name="Chaboub L."/>
            <person name="Chen D."/>
            <person name="Coyle M."/>
            <person name="Deiros D.R."/>
            <person name="Dinh H."/>
            <person name="Forbes L."/>
            <person name="Fowler G."/>
            <person name="Francisco L."/>
            <person name="Fu Q."/>
            <person name="Gubbala S."/>
            <person name="Hale W."/>
            <person name="Han Y."/>
            <person name="Hemphill L."/>
            <person name="Highlander S.K."/>
            <person name="Hirani K."/>
            <person name="Hogues M."/>
            <person name="Jackson L."/>
            <person name="Jakkamsetti A."/>
            <person name="Javaid M."/>
            <person name="Jiang H."/>
            <person name="Korchina V."/>
            <person name="Kovar C."/>
            <person name="Lara F."/>
            <person name="Lee S."/>
            <person name="Mata R."/>
            <person name="Mathew T."/>
            <person name="Moen C."/>
            <person name="Morales K."/>
            <person name="Munidasa M."/>
            <person name="Nazareth L."/>
            <person name="Ngo R."/>
            <person name="Nguyen L."/>
            <person name="Okwuonu G."/>
            <person name="Ongeri F."/>
            <person name="Patil S."/>
            <person name="Petrosino J."/>
            <person name="Pham C."/>
            <person name="Pham P."/>
            <person name="Pu L.-L."/>
            <person name="Puazo M."/>
            <person name="Raj R."/>
            <person name="Reid J."/>
            <person name="Rouhana J."/>
            <person name="Saada N."/>
            <person name="Shang Y."/>
            <person name="Simmons D."/>
            <person name="Thornton R."/>
            <person name="Warren J."/>
            <person name="Weissenberger G."/>
            <person name="Zhang J."/>
            <person name="Zhang L."/>
            <person name="Zhou C."/>
            <person name="Zhu D."/>
            <person name="Muzny D."/>
            <person name="Worley K."/>
            <person name="Gibbs R."/>
        </authorList>
    </citation>
    <scope>NUCLEOTIDE SEQUENCE [LARGE SCALE GENOMIC DNA]</scope>
    <source>
        <strain evidence="13 14">ATCC 43531</strain>
    </source>
</reference>
<accession>C4V278</accession>
<feature type="transmembrane region" description="Helical" evidence="11">
    <location>
        <begin position="93"/>
        <end position="117"/>
    </location>
</feature>
<keyword evidence="4 13" id="KW-0645">Protease</keyword>
<dbReference type="EC" id="3.4.24.-" evidence="11"/>
<dbReference type="Gene3D" id="2.30.42.10">
    <property type="match status" value="1"/>
</dbReference>
<keyword evidence="6 11" id="KW-0378">Hydrolase</keyword>
<evidence type="ECO:0000256" key="1">
    <source>
        <dbReference type="ARBA" id="ARBA00001947"/>
    </source>
</evidence>
<dbReference type="GO" id="GO:0006508">
    <property type="term" value="P:proteolysis"/>
    <property type="evidence" value="ECO:0007669"/>
    <property type="project" value="UniProtKB-KW"/>
</dbReference>
<dbReference type="eggNOG" id="COG0750">
    <property type="taxonomic scope" value="Bacteria"/>
</dbReference>
<keyword evidence="14" id="KW-1185">Reference proteome</keyword>
<dbReference type="SMART" id="SM00228">
    <property type="entry name" value="PDZ"/>
    <property type="match status" value="1"/>
</dbReference>
<evidence type="ECO:0000256" key="10">
    <source>
        <dbReference type="ARBA" id="ARBA00023136"/>
    </source>
</evidence>
<feature type="transmembrane region" description="Helical" evidence="11">
    <location>
        <begin position="315"/>
        <end position="334"/>
    </location>
</feature>
<comment type="caution">
    <text evidence="13">The sequence shown here is derived from an EMBL/GenBank/DDBJ whole genome shotgun (WGS) entry which is preliminary data.</text>
</comment>
<evidence type="ECO:0000256" key="3">
    <source>
        <dbReference type="ARBA" id="ARBA00007931"/>
    </source>
</evidence>
<keyword evidence="11" id="KW-0479">Metal-binding</keyword>
<dbReference type="InterPro" id="IPR001478">
    <property type="entry name" value="PDZ"/>
</dbReference>
<dbReference type="EMBL" id="ACLA01000010">
    <property type="protein sequence ID" value="EEQ48892.1"/>
    <property type="molecule type" value="Genomic_DNA"/>
</dbReference>
<dbReference type="CDD" id="cd23081">
    <property type="entry name" value="cpPDZ_EcRseP-like"/>
    <property type="match status" value="1"/>
</dbReference>
<evidence type="ECO:0000256" key="8">
    <source>
        <dbReference type="ARBA" id="ARBA00022989"/>
    </source>
</evidence>
<dbReference type="Pfam" id="PF17820">
    <property type="entry name" value="PDZ_6"/>
    <property type="match status" value="1"/>
</dbReference>
<dbReference type="RefSeq" id="WP_006689358.1">
    <property type="nucleotide sequence ID" value="NZ_GG694006.1"/>
</dbReference>
<dbReference type="CDD" id="cd06163">
    <property type="entry name" value="S2P-M50_PDZ_RseP-like"/>
    <property type="match status" value="1"/>
</dbReference>
<comment type="similarity">
    <text evidence="3 11">Belongs to the peptidase M50B family.</text>
</comment>
<dbReference type="GO" id="GO:0046872">
    <property type="term" value="F:metal ion binding"/>
    <property type="evidence" value="ECO:0007669"/>
    <property type="project" value="UniProtKB-KW"/>
</dbReference>
<organism evidence="13 14">
    <name type="scientific">Selenomonas flueggei ATCC 43531</name>
    <dbReference type="NCBI Taxonomy" id="638302"/>
    <lineage>
        <taxon>Bacteria</taxon>
        <taxon>Bacillati</taxon>
        <taxon>Bacillota</taxon>
        <taxon>Negativicutes</taxon>
        <taxon>Selenomonadales</taxon>
        <taxon>Selenomonadaceae</taxon>
        <taxon>Selenomonas</taxon>
    </lineage>
</organism>
<keyword evidence="9 11" id="KW-0482">Metalloprotease</keyword>
<dbReference type="Pfam" id="PF02163">
    <property type="entry name" value="Peptidase_M50"/>
    <property type="match status" value="1"/>
</dbReference>
<evidence type="ECO:0000256" key="7">
    <source>
        <dbReference type="ARBA" id="ARBA00022833"/>
    </source>
</evidence>
<evidence type="ECO:0000256" key="5">
    <source>
        <dbReference type="ARBA" id="ARBA00022692"/>
    </source>
</evidence>
<dbReference type="InterPro" id="IPR036034">
    <property type="entry name" value="PDZ_sf"/>
</dbReference>
<dbReference type="HOGENOM" id="CLU_025778_1_0_9"/>
<dbReference type="SUPFAM" id="SSF50156">
    <property type="entry name" value="PDZ domain-like"/>
    <property type="match status" value="1"/>
</dbReference>
<dbReference type="NCBIfam" id="TIGR00054">
    <property type="entry name" value="RIP metalloprotease RseP"/>
    <property type="match status" value="1"/>
</dbReference>
<feature type="domain" description="PDZ" evidence="12">
    <location>
        <begin position="93"/>
        <end position="181"/>
    </location>
</feature>
<keyword evidence="5 11" id="KW-0812">Transmembrane</keyword>
<evidence type="ECO:0000313" key="14">
    <source>
        <dbReference type="Proteomes" id="UP000005309"/>
    </source>
</evidence>
<protein>
    <recommendedName>
        <fullName evidence="11">Zinc metalloprotease</fullName>
        <ecNumber evidence="11">3.4.24.-</ecNumber>
    </recommendedName>
</protein>
<evidence type="ECO:0000256" key="4">
    <source>
        <dbReference type="ARBA" id="ARBA00022670"/>
    </source>
</evidence>
<gene>
    <name evidence="13" type="primary">rseP</name>
    <name evidence="13" type="ORF">HMPREF0908_0622</name>
</gene>
<evidence type="ECO:0000256" key="11">
    <source>
        <dbReference type="RuleBase" id="RU362031"/>
    </source>
</evidence>
<dbReference type="OrthoDB" id="9782003at2"/>
<dbReference type="GO" id="GO:0016020">
    <property type="term" value="C:membrane"/>
    <property type="evidence" value="ECO:0007669"/>
    <property type="project" value="UniProtKB-SubCell"/>
</dbReference>
<dbReference type="GO" id="GO:0004222">
    <property type="term" value="F:metalloendopeptidase activity"/>
    <property type="evidence" value="ECO:0007669"/>
    <property type="project" value="InterPro"/>
</dbReference>
<keyword evidence="8 11" id="KW-1133">Transmembrane helix</keyword>
<dbReference type="InterPro" id="IPR008915">
    <property type="entry name" value="Peptidase_M50"/>
</dbReference>
<sequence>MLEKIAATVFVFGLLVFVHELGHFITAKLTGMRVDEFAIGFGPRLVHFRYGETVYSIRLVPLGGFNDIAGMAADDNDAGDRGYCRKPILSRMIVILAGSAMNFILPVVLFFGIFFFAGVQTPNPAPVLGKVLADNPAAQAGLMTDDRILAIDGRTIDTWQELVDAIRTNHGTVPMTMQVERGEQELTVSVTPHYDASQQRGYIGIVNAYTSTYPGLFQSISMAFERTMMIIVMMLDALYRIILELSGSELAGPIGVAQMAGEVAEMGIVPLLNFAALLSLNLAIINLLPVPALDGGHFLTLCVEAVRGKPLSPKVMHYIQNAGVGLIILLMLLAMKNDVVRIFAGG</sequence>
<dbReference type="PANTHER" id="PTHR42837">
    <property type="entry name" value="REGULATOR OF SIGMA-E PROTEASE RSEP"/>
    <property type="match status" value="1"/>
</dbReference>
<evidence type="ECO:0000256" key="9">
    <source>
        <dbReference type="ARBA" id="ARBA00023049"/>
    </source>
</evidence>
<dbReference type="PANTHER" id="PTHR42837:SF2">
    <property type="entry name" value="MEMBRANE METALLOPROTEASE ARASP2, CHLOROPLASTIC-RELATED"/>
    <property type="match status" value="1"/>
</dbReference>
<feature type="transmembrane region" description="Helical" evidence="11">
    <location>
        <begin position="6"/>
        <end position="25"/>
    </location>
</feature>
<dbReference type="Proteomes" id="UP000005309">
    <property type="component" value="Unassembled WGS sequence"/>
</dbReference>
<dbReference type="STRING" id="638302.HMPREF0908_0622"/>
<keyword evidence="7 11" id="KW-0862">Zinc</keyword>
<dbReference type="PROSITE" id="PS50106">
    <property type="entry name" value="PDZ"/>
    <property type="match status" value="1"/>
</dbReference>
<dbReference type="AlphaFoldDB" id="C4V278"/>
<proteinExistence type="inferred from homology"/>
<evidence type="ECO:0000313" key="13">
    <source>
        <dbReference type="EMBL" id="EEQ48892.1"/>
    </source>
</evidence>
<keyword evidence="10 11" id="KW-0472">Membrane</keyword>
<comment type="subcellular location">
    <subcellularLocation>
        <location evidence="2">Membrane</location>
        <topology evidence="2">Multi-pass membrane protein</topology>
    </subcellularLocation>
</comment>
<evidence type="ECO:0000259" key="12">
    <source>
        <dbReference type="PROSITE" id="PS50106"/>
    </source>
</evidence>